<dbReference type="STRING" id="1330021.A0A367LPD3"/>
<dbReference type="PANTHER" id="PTHR12197">
    <property type="entry name" value="HISTONE-LYSINE N-METHYLTRANSFERASE SMYD"/>
    <property type="match status" value="1"/>
</dbReference>
<dbReference type="Gene3D" id="2.170.270.10">
    <property type="entry name" value="SET domain"/>
    <property type="match status" value="1"/>
</dbReference>
<evidence type="ECO:0000256" key="3">
    <source>
        <dbReference type="ARBA" id="ARBA00022833"/>
    </source>
</evidence>
<comment type="caution">
    <text evidence="5">The sequence shown here is derived from an EMBL/GenBank/DDBJ whole genome shotgun (WGS) entry which is preliminary data.</text>
</comment>
<dbReference type="PANTHER" id="PTHR12197:SF273">
    <property type="entry name" value="MYND-TYPE ZINC FINGER PROTEIN SAMB"/>
    <property type="match status" value="1"/>
</dbReference>
<keyword evidence="1" id="KW-0479">Metal-binding</keyword>
<dbReference type="InterPro" id="IPR050869">
    <property type="entry name" value="H3K4_H4K5_MeTrfase"/>
</dbReference>
<name>A0A367LPD3_9HYPO</name>
<sequence length="603" mass="66958">MEDREARLEQLLDRRAQLSQGLASLPYDLMLYLERAAVHSHLGYPDLAAGDAYRALLLADEVANDAFEYHHQALEALHMRAGVHVPEVLNHGNLSSLLTPATVDCGDAEARRLAVVGSIRAYQILSLSLLLCGCLKSAYGFCIRGLDLAPENRELINTKAHIQTVARRKLRRDDVDDLHLLPDNGLVRREVYPWNDFEPDRFSPESLASLNAQLREMAPKCVVQVATLPVLLEGESETDSHDIIPTCQQLGLFARDDIAPGEPVLEEYSLLTANNRLQDPACDACGAELPPLGGEEKKSPVRCQDCHDVVFCSSYCHDEAQRCYHPAVCEKDKSPVRCQDCHDVVFCSSYCHDEAQRCYHPAVCEKDVGSIAKDPAASEADDALYLLLLARVLALAAHQAVNPLELPQVKFLWGDFVPPRSNDIDSAPNAGPPPEWTLPFSFKYNIEAPLHLLEKMDVDIFASLAEYEGWIVNTVYAKFRGTASARKNARDGRPDVAAVHPYWCLANHDCDPNVTWDWGGRMTLYARKGRVNFHGEDGEDGEDGDDSAAVRKKNPPGIKRGDEILNHYCDVSLPVQQRREWALGSLGGWCMCRRCRTEAAAGK</sequence>
<organism evidence="5 6">
    <name type="scientific">Ophiocordyceps polyrhachis-furcata BCC 54312</name>
    <dbReference type="NCBI Taxonomy" id="1330021"/>
    <lineage>
        <taxon>Eukaryota</taxon>
        <taxon>Fungi</taxon>
        <taxon>Dikarya</taxon>
        <taxon>Ascomycota</taxon>
        <taxon>Pezizomycotina</taxon>
        <taxon>Sordariomycetes</taxon>
        <taxon>Hypocreomycetidae</taxon>
        <taxon>Hypocreales</taxon>
        <taxon>Ophiocordycipitaceae</taxon>
        <taxon>Ophiocordyceps</taxon>
    </lineage>
</organism>
<keyword evidence="6" id="KW-1185">Reference proteome</keyword>
<dbReference type="Proteomes" id="UP000253664">
    <property type="component" value="Unassembled WGS sequence"/>
</dbReference>
<evidence type="ECO:0000256" key="1">
    <source>
        <dbReference type="ARBA" id="ARBA00022723"/>
    </source>
</evidence>
<evidence type="ECO:0000256" key="2">
    <source>
        <dbReference type="ARBA" id="ARBA00022771"/>
    </source>
</evidence>
<dbReference type="InterPro" id="IPR046341">
    <property type="entry name" value="SET_dom_sf"/>
</dbReference>
<dbReference type="PROSITE" id="PS01360">
    <property type="entry name" value="ZF_MYND_1"/>
    <property type="match status" value="1"/>
</dbReference>
<dbReference type="AlphaFoldDB" id="A0A367LPD3"/>
<proteinExistence type="predicted"/>
<dbReference type="SUPFAM" id="SSF82199">
    <property type="entry name" value="SET domain"/>
    <property type="match status" value="1"/>
</dbReference>
<keyword evidence="3" id="KW-0862">Zinc</keyword>
<feature type="domain" description="MYND-type" evidence="4">
    <location>
        <begin position="282"/>
        <end position="329"/>
    </location>
</feature>
<dbReference type="InterPro" id="IPR002893">
    <property type="entry name" value="Znf_MYND"/>
</dbReference>
<gene>
    <name evidence="5" type="ORF">L249_2140</name>
</gene>
<dbReference type="EMBL" id="LKCN02000001">
    <property type="protein sequence ID" value="RCI16270.1"/>
    <property type="molecule type" value="Genomic_DNA"/>
</dbReference>
<dbReference type="OrthoDB" id="438641at2759"/>
<accession>A0A367LPD3</accession>
<dbReference type="GO" id="GO:0005634">
    <property type="term" value="C:nucleus"/>
    <property type="evidence" value="ECO:0007669"/>
    <property type="project" value="TreeGrafter"/>
</dbReference>
<evidence type="ECO:0000313" key="6">
    <source>
        <dbReference type="Proteomes" id="UP000253664"/>
    </source>
</evidence>
<protein>
    <recommendedName>
        <fullName evidence="4">MYND-type domain-containing protein</fullName>
    </recommendedName>
</protein>
<reference evidence="5 6" key="1">
    <citation type="journal article" date="2015" name="BMC Genomics">
        <title>Insights from the genome of Ophiocordyceps polyrhachis-furcata to pathogenicity and host specificity in insect fungi.</title>
        <authorList>
            <person name="Wichadakul D."/>
            <person name="Kobmoo N."/>
            <person name="Ingsriswang S."/>
            <person name="Tangphatsornruang S."/>
            <person name="Chantasingh D."/>
            <person name="Luangsa-ard J.J."/>
            <person name="Eurwilaichitr L."/>
        </authorList>
    </citation>
    <scope>NUCLEOTIDE SEQUENCE [LARGE SCALE GENOMIC DNA]</scope>
    <source>
        <strain evidence="5 6">BCC 54312</strain>
    </source>
</reference>
<evidence type="ECO:0000313" key="5">
    <source>
        <dbReference type="EMBL" id="RCI16270.1"/>
    </source>
</evidence>
<dbReference type="GO" id="GO:0008270">
    <property type="term" value="F:zinc ion binding"/>
    <property type="evidence" value="ECO:0007669"/>
    <property type="project" value="UniProtKB-KW"/>
</dbReference>
<evidence type="ECO:0000259" key="4">
    <source>
        <dbReference type="PROSITE" id="PS01360"/>
    </source>
</evidence>
<keyword evidence="2" id="KW-0863">Zinc-finger</keyword>